<dbReference type="AlphaFoldDB" id="A0A4Q2K898"/>
<comment type="caution">
    <text evidence="9">The sequence shown here is derived from an EMBL/GenBank/DDBJ whole genome shotgun (WGS) entry which is preliminary data.</text>
</comment>
<dbReference type="InterPro" id="IPR023267">
    <property type="entry name" value="RCMT"/>
</dbReference>
<dbReference type="InterPro" id="IPR018314">
    <property type="entry name" value="RsmB/NOL1/NOP2-like_CS"/>
</dbReference>
<dbReference type="SUPFAM" id="SSF53335">
    <property type="entry name" value="S-adenosyl-L-methionine-dependent methyltransferases"/>
    <property type="match status" value="1"/>
</dbReference>
<feature type="binding site" evidence="7">
    <location>
        <begin position="108"/>
        <end position="114"/>
    </location>
    <ligand>
        <name>S-adenosyl-L-methionine</name>
        <dbReference type="ChEBI" id="CHEBI:59789"/>
    </ligand>
</feature>
<feature type="binding site" evidence="7">
    <location>
        <position position="159"/>
    </location>
    <ligand>
        <name>S-adenosyl-L-methionine</name>
        <dbReference type="ChEBI" id="CHEBI:59789"/>
    </ligand>
</feature>
<evidence type="ECO:0000259" key="8">
    <source>
        <dbReference type="PROSITE" id="PS51686"/>
    </source>
</evidence>
<feature type="active site" description="Nucleophile" evidence="7">
    <location>
        <position position="230"/>
    </location>
</feature>
<dbReference type="Gene3D" id="3.40.50.150">
    <property type="entry name" value="Vaccinia Virus protein VP39"/>
    <property type="match status" value="1"/>
</dbReference>
<evidence type="ECO:0000256" key="2">
    <source>
        <dbReference type="ARBA" id="ARBA00022490"/>
    </source>
</evidence>
<dbReference type="CDD" id="cd02440">
    <property type="entry name" value="AdoMet_MTases"/>
    <property type="match status" value="1"/>
</dbReference>
<sequence>MNLPEKYMQRMRAALSDYSEYAAIFEKEPYKAVRANTLKVSPSEFSRVAPFPLEGGVPWAENGFYISDERPGRSPLHDAGVFYVQEPSAMCAVPLLQIGKGDRILDLCSAPGGKGTQIAELLQGTGVVLMNEKIPDRAKILSRNVERLGIRNAVVTNEDPETLAAAFPAYFDKILVDAPCSGEGMFRKEPAAIENWSEENVAMCAARQDNILRCAAAMLRGGGRLVYSTCTFSPEEDEEAVGRFLKSHPEFILERQEKLYPHRVRGEGHFAAVLVKEGEGRGAVRRHWRKADKRLVNLYRAFERDFLKTPLEGDFIAFGETLYLVPEELFSLETLRVLRAGVCLGEHVKGRFEPDHALAMSVKTSDALCAEELSDRVNAYLKGEELSAQSAGRGYCLCTYMGFPLGLGKASGGALKNRLPKGLRKF</sequence>
<dbReference type="PROSITE" id="PS51686">
    <property type="entry name" value="SAM_MT_RSMB_NOP"/>
    <property type="match status" value="1"/>
</dbReference>
<dbReference type="Pfam" id="PF01189">
    <property type="entry name" value="Methyltr_RsmB-F"/>
    <property type="match status" value="1"/>
</dbReference>
<dbReference type="CDD" id="cd21147">
    <property type="entry name" value="RsmF_methylt_CTD1"/>
    <property type="match status" value="1"/>
</dbReference>
<keyword evidence="2" id="KW-0963">Cytoplasm</keyword>
<evidence type="ECO:0000256" key="7">
    <source>
        <dbReference type="PROSITE-ProRule" id="PRU01023"/>
    </source>
</evidence>
<dbReference type="InterPro" id="IPR031340">
    <property type="entry name" value="RsmF_methylt_CI"/>
</dbReference>
<evidence type="ECO:0000256" key="5">
    <source>
        <dbReference type="ARBA" id="ARBA00022691"/>
    </source>
</evidence>
<protein>
    <recommendedName>
        <fullName evidence="8">SAM-dependent MTase RsmB/NOP-type domain-containing protein</fullName>
    </recommendedName>
</protein>
<dbReference type="InterPro" id="IPR031341">
    <property type="entry name" value="Methyltr_RsmF_N"/>
</dbReference>
<dbReference type="Proteomes" id="UP000291269">
    <property type="component" value="Unassembled WGS sequence"/>
</dbReference>
<dbReference type="Gene3D" id="2.30.130.60">
    <property type="match status" value="1"/>
</dbReference>
<dbReference type="EMBL" id="SDOZ01000003">
    <property type="protein sequence ID" value="RXZ58251.1"/>
    <property type="molecule type" value="Genomic_DNA"/>
</dbReference>
<feature type="binding site" evidence="7">
    <location>
        <position position="177"/>
    </location>
    <ligand>
        <name>S-adenosyl-L-methionine</name>
        <dbReference type="ChEBI" id="CHEBI:59789"/>
    </ligand>
</feature>
<dbReference type="RefSeq" id="WP_129226571.1">
    <property type="nucleotide sequence ID" value="NZ_SDOZ01000003.1"/>
</dbReference>
<dbReference type="PANTHER" id="PTHR22807:SF30">
    <property type="entry name" value="28S RRNA (CYTOSINE(4447)-C(5))-METHYLTRANSFERASE-RELATED"/>
    <property type="match status" value="1"/>
</dbReference>
<dbReference type="InterPro" id="IPR029063">
    <property type="entry name" value="SAM-dependent_MTases_sf"/>
</dbReference>
<dbReference type="InterPro" id="IPR001678">
    <property type="entry name" value="MeTrfase_RsmB-F_NOP2_dom"/>
</dbReference>
<accession>A0A4Q2K898</accession>
<dbReference type="PANTHER" id="PTHR22807">
    <property type="entry name" value="NOP2 YEAST -RELATED NOL1/NOP2/FMU SUN DOMAIN-CONTAINING"/>
    <property type="match status" value="1"/>
</dbReference>
<gene>
    <name evidence="9" type="ORF">ESZ91_09340</name>
</gene>
<dbReference type="PRINTS" id="PR02008">
    <property type="entry name" value="RCMTFAMILY"/>
</dbReference>
<comment type="similarity">
    <text evidence="1 7">Belongs to the class I-like SAM-binding methyltransferase superfamily. RsmB/NOP family.</text>
</comment>
<name>A0A4Q2K898_9FIRM</name>
<dbReference type="GO" id="GO:0003723">
    <property type="term" value="F:RNA binding"/>
    <property type="evidence" value="ECO:0007669"/>
    <property type="project" value="UniProtKB-UniRule"/>
</dbReference>
<dbReference type="PROSITE" id="PS01153">
    <property type="entry name" value="NOL1_NOP2_SUN"/>
    <property type="match status" value="1"/>
</dbReference>
<dbReference type="Pfam" id="PF17126">
    <property type="entry name" value="RsmF_methylt_CI"/>
    <property type="match status" value="1"/>
</dbReference>
<feature type="binding site" evidence="7">
    <location>
        <position position="132"/>
    </location>
    <ligand>
        <name>S-adenosyl-L-methionine</name>
        <dbReference type="ChEBI" id="CHEBI:59789"/>
    </ligand>
</feature>
<evidence type="ECO:0000256" key="1">
    <source>
        <dbReference type="ARBA" id="ARBA00007494"/>
    </source>
</evidence>
<dbReference type="Pfam" id="PF17125">
    <property type="entry name" value="Methyltr_RsmF_N"/>
    <property type="match status" value="1"/>
</dbReference>
<evidence type="ECO:0000256" key="6">
    <source>
        <dbReference type="ARBA" id="ARBA00022884"/>
    </source>
</evidence>
<keyword evidence="10" id="KW-1185">Reference proteome</keyword>
<feature type="domain" description="SAM-dependent MTase RsmB/NOP-type" evidence="8">
    <location>
        <begin position="1"/>
        <end position="301"/>
    </location>
</feature>
<dbReference type="InterPro" id="IPR049560">
    <property type="entry name" value="MeTrfase_RsmB-F_NOP2_cat"/>
</dbReference>
<evidence type="ECO:0000256" key="3">
    <source>
        <dbReference type="ARBA" id="ARBA00022603"/>
    </source>
</evidence>
<dbReference type="GO" id="GO:0008173">
    <property type="term" value="F:RNA methyltransferase activity"/>
    <property type="evidence" value="ECO:0007669"/>
    <property type="project" value="InterPro"/>
</dbReference>
<evidence type="ECO:0000313" key="9">
    <source>
        <dbReference type="EMBL" id="RXZ58251.1"/>
    </source>
</evidence>
<proteinExistence type="inferred from homology"/>
<dbReference type="Pfam" id="PF13636">
    <property type="entry name" value="Methyltranf_PUA"/>
    <property type="match status" value="1"/>
</dbReference>
<dbReference type="OrthoDB" id="9810297at2"/>
<dbReference type="Gene3D" id="3.30.70.1170">
    <property type="entry name" value="Sun protein, domain 3"/>
    <property type="match status" value="1"/>
</dbReference>
<reference evidence="9 10" key="1">
    <citation type="journal article" date="2019" name="Gut">
        <title>Antibiotics-induced monodominance of a novel gut bacterial order.</title>
        <authorList>
            <person name="Hildebrand F."/>
            <person name="Moitinho-Silva L."/>
            <person name="Blasche S."/>
            <person name="Jahn M.T."/>
            <person name="Gossmann T.I."/>
            <person name="Heuerta-Cepas J."/>
            <person name="Hercog R."/>
            <person name="Luetge M."/>
            <person name="Bahram M."/>
            <person name="Pryszlak A."/>
            <person name="Alves R.J."/>
            <person name="Waszak S.M."/>
            <person name="Zhu A."/>
            <person name="Ye L."/>
            <person name="Costea P.I."/>
            <person name="Aalvink S."/>
            <person name="Belzer C."/>
            <person name="Forslund S.K."/>
            <person name="Sunagawa S."/>
            <person name="Hentschel U."/>
            <person name="Merten C."/>
            <person name="Patil K.R."/>
            <person name="Benes V."/>
            <person name="Bork P."/>
        </authorList>
    </citation>
    <scope>NUCLEOTIDE SEQUENCE [LARGE SCALE GENOMIC DNA]</scope>
    <source>
        <strain evidence="9 10">HDS1380</strain>
    </source>
</reference>
<keyword evidence="4 7" id="KW-0808">Transferase</keyword>
<keyword evidence="6 7" id="KW-0694">RNA-binding</keyword>
<keyword evidence="3 7" id="KW-0489">Methyltransferase</keyword>
<evidence type="ECO:0000256" key="4">
    <source>
        <dbReference type="ARBA" id="ARBA00022679"/>
    </source>
</evidence>
<organism evidence="9 10">
    <name type="scientific">Candidatus Borkfalkia ceftriaxoniphila</name>
    <dbReference type="NCBI Taxonomy" id="2508949"/>
    <lineage>
        <taxon>Bacteria</taxon>
        <taxon>Bacillati</taxon>
        <taxon>Bacillota</taxon>
        <taxon>Clostridia</taxon>
        <taxon>Christensenellales</taxon>
        <taxon>Christensenellaceae</taxon>
        <taxon>Candidatus Borkfalkia</taxon>
    </lineage>
</organism>
<dbReference type="InterPro" id="IPR027391">
    <property type="entry name" value="Nol1_Nop2_Fmu_2"/>
</dbReference>
<keyword evidence="5 7" id="KW-0949">S-adenosyl-L-methionine</keyword>
<evidence type="ECO:0000313" key="10">
    <source>
        <dbReference type="Proteomes" id="UP000291269"/>
    </source>
</evidence>
<dbReference type="GO" id="GO:0001510">
    <property type="term" value="P:RNA methylation"/>
    <property type="evidence" value="ECO:0007669"/>
    <property type="project" value="InterPro"/>
</dbReference>